<comment type="caution">
    <text evidence="2">The sequence shown here is derived from an EMBL/GenBank/DDBJ whole genome shotgun (WGS) entry which is preliminary data.</text>
</comment>
<sequence length="214" mass="23917">MKGQNKQLRRAVYLVITLGLILLLVGGSYFVYAAMTATDKKENDFQIGQVETKLEEVFDDSITEITKGQSIEKKVTIKNTGTINQFVRVMVLPEVRAEVIGDSANKQVLPLVIGVDLVLENLNTNEWKAGGDGYYYYVKEAVAPQKSTTSLFESIKLSDQLGEQYHEATFSLSLKVETINCHEVAYRQAWWQGATPTAQPLKTIDDSLKTMTDN</sequence>
<dbReference type="InterPro" id="IPR022121">
    <property type="entry name" value="Peptidase_M73_camelysin"/>
</dbReference>
<keyword evidence="1" id="KW-0812">Transmembrane</keyword>
<keyword evidence="3" id="KW-1185">Reference proteome</keyword>
<evidence type="ECO:0000313" key="3">
    <source>
        <dbReference type="Proteomes" id="UP000013782"/>
    </source>
</evidence>
<dbReference type="HOGENOM" id="CLU_102868_1_0_9"/>
<dbReference type="eggNOG" id="ENOG5031UIH">
    <property type="taxonomic scope" value="Bacteria"/>
</dbReference>
<accession>R2SDP7</accession>
<dbReference type="OrthoDB" id="2058406at2"/>
<name>R2SDP7_9ENTE</name>
<protein>
    <submittedName>
        <fullName evidence="2">Alternate signal-mediated exported protein</fullName>
    </submittedName>
</protein>
<dbReference type="Pfam" id="PF12389">
    <property type="entry name" value="Peptidase_M73"/>
    <property type="match status" value="1"/>
</dbReference>
<keyword evidence="1" id="KW-1133">Transmembrane helix</keyword>
<dbReference type="EMBL" id="AJAQ01000035">
    <property type="protein sequence ID" value="EOH90966.1"/>
    <property type="molecule type" value="Genomic_DNA"/>
</dbReference>
<dbReference type="AlphaFoldDB" id="R2SDP7"/>
<evidence type="ECO:0000313" key="2">
    <source>
        <dbReference type="EMBL" id="EOH90966.1"/>
    </source>
</evidence>
<keyword evidence="1" id="KW-0472">Membrane</keyword>
<dbReference type="STRING" id="160454.RV10_GL004733"/>
<gene>
    <name evidence="2" type="ORF">UAU_03505</name>
</gene>
<organism evidence="2 3">
    <name type="scientific">Enterococcus pallens ATCC BAA-351</name>
    <dbReference type="NCBI Taxonomy" id="1158607"/>
    <lineage>
        <taxon>Bacteria</taxon>
        <taxon>Bacillati</taxon>
        <taxon>Bacillota</taxon>
        <taxon>Bacilli</taxon>
        <taxon>Lactobacillales</taxon>
        <taxon>Enterococcaceae</taxon>
        <taxon>Enterococcus</taxon>
    </lineage>
</organism>
<evidence type="ECO:0000256" key="1">
    <source>
        <dbReference type="SAM" id="Phobius"/>
    </source>
</evidence>
<feature type="transmembrane region" description="Helical" evidence="1">
    <location>
        <begin position="12"/>
        <end position="32"/>
    </location>
</feature>
<dbReference type="RefSeq" id="WP_010758482.1">
    <property type="nucleotide sequence ID" value="NZ_ASWD01000004.1"/>
</dbReference>
<proteinExistence type="predicted"/>
<dbReference type="PATRIC" id="fig|1158607.3.peg.3499"/>
<dbReference type="Proteomes" id="UP000013782">
    <property type="component" value="Unassembled WGS sequence"/>
</dbReference>
<reference evidence="2 3" key="1">
    <citation type="submission" date="2013-02" db="EMBL/GenBank/DDBJ databases">
        <title>The Genome Sequence of Enterococcus pallens BAA-351.</title>
        <authorList>
            <consortium name="The Broad Institute Genome Sequencing Platform"/>
            <consortium name="The Broad Institute Genome Sequencing Center for Infectious Disease"/>
            <person name="Earl A.M."/>
            <person name="Gilmore M.S."/>
            <person name="Lebreton F."/>
            <person name="Walker B."/>
            <person name="Young S.K."/>
            <person name="Zeng Q."/>
            <person name="Gargeya S."/>
            <person name="Fitzgerald M."/>
            <person name="Haas B."/>
            <person name="Abouelleil A."/>
            <person name="Alvarado L."/>
            <person name="Arachchi H.M."/>
            <person name="Berlin A.M."/>
            <person name="Chapman S.B."/>
            <person name="Dewar J."/>
            <person name="Goldberg J."/>
            <person name="Griggs A."/>
            <person name="Gujja S."/>
            <person name="Hansen M."/>
            <person name="Howarth C."/>
            <person name="Imamovic A."/>
            <person name="Larimer J."/>
            <person name="McCowan C."/>
            <person name="Murphy C."/>
            <person name="Neiman D."/>
            <person name="Pearson M."/>
            <person name="Priest M."/>
            <person name="Roberts A."/>
            <person name="Saif S."/>
            <person name="Shea T."/>
            <person name="Sisk P."/>
            <person name="Sykes S."/>
            <person name="Wortman J."/>
            <person name="Nusbaum C."/>
            <person name="Birren B."/>
        </authorList>
    </citation>
    <scope>NUCLEOTIDE SEQUENCE [LARGE SCALE GENOMIC DNA]</scope>
    <source>
        <strain evidence="2 3">ATCC BAA-351</strain>
    </source>
</reference>